<proteinExistence type="predicted"/>
<keyword evidence="2" id="KW-1185">Reference proteome</keyword>
<gene>
    <name evidence="1" type="ORF">TNCT_176651</name>
</gene>
<dbReference type="EMBL" id="BMAO01020242">
    <property type="protein sequence ID" value="GFQ65954.1"/>
    <property type="molecule type" value="Genomic_DNA"/>
</dbReference>
<dbReference type="AlphaFoldDB" id="A0A8X6F0G0"/>
<dbReference type="OrthoDB" id="6779329at2759"/>
<sequence length="116" mass="13889">MPWRKVCKQFKQLGQFDRSRIIGLLEDGWSKRCILQYIDSRGYTVYNPPAQEGSKTGPREGRHVVRYARTEPTTTIAIWMMEPLSFQKKSHHFKTIRHQRYMIIAFNSKTHRQRLH</sequence>
<accession>A0A8X6F0G0</accession>
<protein>
    <submittedName>
        <fullName evidence="1">Uncharacterized protein</fullName>
    </submittedName>
</protein>
<evidence type="ECO:0000313" key="1">
    <source>
        <dbReference type="EMBL" id="GFQ65954.1"/>
    </source>
</evidence>
<reference evidence="1" key="1">
    <citation type="submission" date="2020-07" db="EMBL/GenBank/DDBJ databases">
        <title>Multicomponent nature underlies the extraordinary mechanical properties of spider dragline silk.</title>
        <authorList>
            <person name="Kono N."/>
            <person name="Nakamura H."/>
            <person name="Mori M."/>
            <person name="Yoshida Y."/>
            <person name="Ohtoshi R."/>
            <person name="Malay A.D."/>
            <person name="Moran D.A.P."/>
            <person name="Tomita M."/>
            <person name="Numata K."/>
            <person name="Arakawa K."/>
        </authorList>
    </citation>
    <scope>NUCLEOTIDE SEQUENCE</scope>
</reference>
<comment type="caution">
    <text evidence="1">The sequence shown here is derived from an EMBL/GenBank/DDBJ whole genome shotgun (WGS) entry which is preliminary data.</text>
</comment>
<dbReference type="Proteomes" id="UP000887116">
    <property type="component" value="Unassembled WGS sequence"/>
</dbReference>
<organism evidence="1 2">
    <name type="scientific">Trichonephila clavata</name>
    <name type="common">Joro spider</name>
    <name type="synonym">Nephila clavata</name>
    <dbReference type="NCBI Taxonomy" id="2740835"/>
    <lineage>
        <taxon>Eukaryota</taxon>
        <taxon>Metazoa</taxon>
        <taxon>Ecdysozoa</taxon>
        <taxon>Arthropoda</taxon>
        <taxon>Chelicerata</taxon>
        <taxon>Arachnida</taxon>
        <taxon>Araneae</taxon>
        <taxon>Araneomorphae</taxon>
        <taxon>Entelegynae</taxon>
        <taxon>Araneoidea</taxon>
        <taxon>Nephilidae</taxon>
        <taxon>Trichonephila</taxon>
    </lineage>
</organism>
<name>A0A8X6F0G0_TRICU</name>
<evidence type="ECO:0000313" key="2">
    <source>
        <dbReference type="Proteomes" id="UP000887116"/>
    </source>
</evidence>